<keyword evidence="1" id="KW-0175">Coiled coil</keyword>
<evidence type="ECO:0000256" key="1">
    <source>
        <dbReference type="SAM" id="Coils"/>
    </source>
</evidence>
<feature type="coiled-coil region" evidence="1">
    <location>
        <begin position="71"/>
        <end position="105"/>
    </location>
</feature>
<dbReference type="EMBL" id="JALLPJ020001296">
    <property type="protein sequence ID" value="KAL3771005.1"/>
    <property type="molecule type" value="Genomic_DNA"/>
</dbReference>
<dbReference type="AlphaFoldDB" id="A0ABD3N4H5"/>
<reference evidence="2 3" key="1">
    <citation type="submission" date="2024-10" db="EMBL/GenBank/DDBJ databases">
        <title>Updated reference genomes for cyclostephanoid diatoms.</title>
        <authorList>
            <person name="Roberts W.R."/>
            <person name="Alverson A.J."/>
        </authorList>
    </citation>
    <scope>NUCLEOTIDE SEQUENCE [LARGE SCALE GENOMIC DNA]</scope>
    <source>
        <strain evidence="2 3">AJA010-31</strain>
    </source>
</reference>
<organism evidence="2 3">
    <name type="scientific">Cyclotella atomus</name>
    <dbReference type="NCBI Taxonomy" id="382360"/>
    <lineage>
        <taxon>Eukaryota</taxon>
        <taxon>Sar</taxon>
        <taxon>Stramenopiles</taxon>
        <taxon>Ochrophyta</taxon>
        <taxon>Bacillariophyta</taxon>
        <taxon>Coscinodiscophyceae</taxon>
        <taxon>Thalassiosirophycidae</taxon>
        <taxon>Stephanodiscales</taxon>
        <taxon>Stephanodiscaceae</taxon>
        <taxon>Cyclotella</taxon>
    </lineage>
</organism>
<proteinExistence type="predicted"/>
<protein>
    <submittedName>
        <fullName evidence="2">Uncharacterized protein</fullName>
    </submittedName>
</protein>
<comment type="caution">
    <text evidence="2">The sequence shown here is derived from an EMBL/GenBank/DDBJ whole genome shotgun (WGS) entry which is preliminary data.</text>
</comment>
<name>A0ABD3N4H5_9STRA</name>
<gene>
    <name evidence="2" type="ORF">ACHAWO_003320</name>
</gene>
<keyword evidence="3" id="KW-1185">Reference proteome</keyword>
<sequence>MTTSRTSHHLPLQPFHSRAREFSALQNAANLTFFLEPSSKRIPIRHTLCNAENISKLSATVSKTKSENTRLLQLEHGLNDVLRQLSNMQNQMKAMKLKVQRRDERKED</sequence>
<dbReference type="Proteomes" id="UP001530400">
    <property type="component" value="Unassembled WGS sequence"/>
</dbReference>
<evidence type="ECO:0000313" key="2">
    <source>
        <dbReference type="EMBL" id="KAL3771005.1"/>
    </source>
</evidence>
<accession>A0ABD3N4H5</accession>
<evidence type="ECO:0000313" key="3">
    <source>
        <dbReference type="Proteomes" id="UP001530400"/>
    </source>
</evidence>